<keyword evidence="2 6" id="KW-0812">Transmembrane</keyword>
<keyword evidence="3 6" id="KW-1133">Transmembrane helix</keyword>
<dbReference type="FunFam" id="1.20.5.510:FF:000006">
    <property type="entry name" value="Photosystem II psbX protein"/>
    <property type="match status" value="1"/>
</dbReference>
<evidence type="ECO:0000256" key="4">
    <source>
        <dbReference type="ARBA" id="ARBA00023136"/>
    </source>
</evidence>
<dbReference type="PANTHER" id="PTHR34455">
    <property type="entry name" value="OS07G0673550 PROTEIN"/>
    <property type="match status" value="1"/>
</dbReference>
<protein>
    <recommendedName>
        <fullName evidence="9">Ultraviolet-B-repressible protein</fullName>
    </recommendedName>
</protein>
<evidence type="ECO:0000256" key="3">
    <source>
        <dbReference type="ARBA" id="ARBA00022989"/>
    </source>
</evidence>
<comment type="caution">
    <text evidence="7">The sequence shown here is derived from an EMBL/GenBank/DDBJ whole genome shotgun (WGS) entry which is preliminary data.</text>
</comment>
<dbReference type="Pfam" id="PF06596">
    <property type="entry name" value="PsbX"/>
    <property type="match status" value="1"/>
</dbReference>
<reference evidence="7 8" key="1">
    <citation type="submission" date="2024-08" db="EMBL/GenBank/DDBJ databases">
        <title>Insights into the chromosomal genome structure of Flemingia macrophylla.</title>
        <authorList>
            <person name="Ding Y."/>
            <person name="Zhao Y."/>
            <person name="Bi W."/>
            <person name="Wu M."/>
            <person name="Zhao G."/>
            <person name="Gong Y."/>
            <person name="Li W."/>
            <person name="Zhang P."/>
        </authorList>
    </citation>
    <scope>NUCLEOTIDE SEQUENCE [LARGE SCALE GENOMIC DNA]</scope>
    <source>
        <strain evidence="7">DYQJB</strain>
        <tissue evidence="7">Leaf</tissue>
    </source>
</reference>
<dbReference type="GO" id="GO:0009523">
    <property type="term" value="C:photosystem II"/>
    <property type="evidence" value="ECO:0007669"/>
    <property type="project" value="UniProtKB-KW"/>
</dbReference>
<dbReference type="Proteomes" id="UP001603857">
    <property type="component" value="Unassembled WGS sequence"/>
</dbReference>
<dbReference type="AlphaFoldDB" id="A0ABD1L361"/>
<name>A0ABD1L361_9FABA</name>
<evidence type="ECO:0000256" key="6">
    <source>
        <dbReference type="SAM" id="Phobius"/>
    </source>
</evidence>
<evidence type="ECO:0000256" key="2">
    <source>
        <dbReference type="ARBA" id="ARBA00022692"/>
    </source>
</evidence>
<keyword evidence="4 6" id="KW-0472">Membrane</keyword>
<evidence type="ECO:0000313" key="8">
    <source>
        <dbReference type="Proteomes" id="UP001603857"/>
    </source>
</evidence>
<proteinExistence type="predicted"/>
<evidence type="ECO:0000256" key="1">
    <source>
        <dbReference type="ARBA" id="ARBA00022531"/>
    </source>
</evidence>
<dbReference type="PANTHER" id="PTHR34455:SF1">
    <property type="entry name" value="OS07G0673550 PROTEIN"/>
    <property type="match status" value="1"/>
</dbReference>
<keyword evidence="1" id="KW-0602">Photosynthesis</keyword>
<evidence type="ECO:0000313" key="7">
    <source>
        <dbReference type="EMBL" id="KAL2317949.1"/>
    </source>
</evidence>
<feature type="transmembrane region" description="Helical" evidence="6">
    <location>
        <begin position="90"/>
        <end position="111"/>
    </location>
</feature>
<keyword evidence="8" id="KW-1185">Reference proteome</keyword>
<keyword evidence="5" id="KW-0604">Photosystem II</keyword>
<organism evidence="7 8">
    <name type="scientific">Flemingia macrophylla</name>
    <dbReference type="NCBI Taxonomy" id="520843"/>
    <lineage>
        <taxon>Eukaryota</taxon>
        <taxon>Viridiplantae</taxon>
        <taxon>Streptophyta</taxon>
        <taxon>Embryophyta</taxon>
        <taxon>Tracheophyta</taxon>
        <taxon>Spermatophyta</taxon>
        <taxon>Magnoliopsida</taxon>
        <taxon>eudicotyledons</taxon>
        <taxon>Gunneridae</taxon>
        <taxon>Pentapetalae</taxon>
        <taxon>rosids</taxon>
        <taxon>fabids</taxon>
        <taxon>Fabales</taxon>
        <taxon>Fabaceae</taxon>
        <taxon>Papilionoideae</taxon>
        <taxon>50 kb inversion clade</taxon>
        <taxon>NPAAA clade</taxon>
        <taxon>indigoferoid/millettioid clade</taxon>
        <taxon>Phaseoleae</taxon>
        <taxon>Flemingia</taxon>
    </lineage>
</organism>
<dbReference type="InterPro" id="IPR009518">
    <property type="entry name" value="PSII_PsbX"/>
</dbReference>
<evidence type="ECO:0000256" key="5">
    <source>
        <dbReference type="ARBA" id="ARBA00023276"/>
    </source>
</evidence>
<dbReference type="EMBL" id="JBGMDY010000011">
    <property type="protein sequence ID" value="KAL2317949.1"/>
    <property type="molecule type" value="Genomic_DNA"/>
</dbReference>
<gene>
    <name evidence="7" type="ORF">Fmac_031825</name>
</gene>
<evidence type="ECO:0008006" key="9">
    <source>
        <dbReference type="Google" id="ProtNLM"/>
    </source>
</evidence>
<accession>A0ABD1L361</accession>
<dbReference type="Gene3D" id="1.20.5.510">
    <property type="entry name" value="Single helix bin"/>
    <property type="match status" value="1"/>
</dbReference>
<sequence>MAVPLRSTKTLPSSSEAFLKRSVVKNSSSSEPKAAKINNTTTNNVNNIGALSLKEKAVKGLTAAALSSYVVIPEVAHAAGNDFSPSLKNFLLSIAAGGVVLVAILGAVIGVSNFDPVKRT</sequence>
<dbReference type="GO" id="GO:0015979">
    <property type="term" value="P:photosynthesis"/>
    <property type="evidence" value="ECO:0007669"/>
    <property type="project" value="UniProtKB-KW"/>
</dbReference>